<keyword evidence="1" id="KW-0472">Membrane</keyword>
<feature type="transmembrane region" description="Helical" evidence="1">
    <location>
        <begin position="36"/>
        <end position="55"/>
    </location>
</feature>
<evidence type="ECO:0000256" key="1">
    <source>
        <dbReference type="SAM" id="Phobius"/>
    </source>
</evidence>
<evidence type="ECO:0000313" key="2">
    <source>
        <dbReference type="EMBL" id="NGP75449.1"/>
    </source>
</evidence>
<dbReference type="EMBL" id="JAALLT010000001">
    <property type="protein sequence ID" value="NGP75449.1"/>
    <property type="molecule type" value="Genomic_DNA"/>
</dbReference>
<feature type="transmembrane region" description="Helical" evidence="1">
    <location>
        <begin position="12"/>
        <end position="30"/>
    </location>
</feature>
<evidence type="ECO:0008006" key="4">
    <source>
        <dbReference type="Google" id="ProtNLM"/>
    </source>
</evidence>
<dbReference type="RefSeq" id="WP_165138761.1">
    <property type="nucleotide sequence ID" value="NZ_JAALLT010000001.1"/>
</dbReference>
<gene>
    <name evidence="2" type="ORF">G3570_02310</name>
</gene>
<keyword evidence="1" id="KW-1133">Transmembrane helix</keyword>
<organism evidence="2 3">
    <name type="scientific">Halalkalibaculum roseum</name>
    <dbReference type="NCBI Taxonomy" id="2709311"/>
    <lineage>
        <taxon>Bacteria</taxon>
        <taxon>Pseudomonadati</taxon>
        <taxon>Balneolota</taxon>
        <taxon>Balneolia</taxon>
        <taxon>Balneolales</taxon>
        <taxon>Balneolaceae</taxon>
        <taxon>Halalkalibaculum</taxon>
    </lineage>
</organism>
<dbReference type="Proteomes" id="UP000473278">
    <property type="component" value="Unassembled WGS sequence"/>
</dbReference>
<proteinExistence type="predicted"/>
<reference evidence="2 3" key="1">
    <citation type="submission" date="2020-02" db="EMBL/GenBank/DDBJ databases">
        <title>Balneolaceae bacterium YR4-1, complete genome.</title>
        <authorList>
            <person name="Li Y."/>
            <person name="Wu S."/>
        </authorList>
    </citation>
    <scope>NUCLEOTIDE SEQUENCE [LARGE SCALE GENOMIC DNA]</scope>
    <source>
        <strain evidence="2 3">YR4-1</strain>
    </source>
</reference>
<accession>A0A6M1SK89</accession>
<comment type="caution">
    <text evidence="2">The sequence shown here is derived from an EMBL/GenBank/DDBJ whole genome shotgun (WGS) entry which is preliminary data.</text>
</comment>
<dbReference type="AlphaFoldDB" id="A0A6M1SK89"/>
<keyword evidence="3" id="KW-1185">Reference proteome</keyword>
<feature type="transmembrane region" description="Helical" evidence="1">
    <location>
        <begin position="67"/>
        <end position="84"/>
    </location>
</feature>
<protein>
    <recommendedName>
        <fullName evidence="4">SPW repeat-containing protein</fullName>
    </recommendedName>
</protein>
<feature type="transmembrane region" description="Helical" evidence="1">
    <location>
        <begin position="90"/>
        <end position="109"/>
    </location>
</feature>
<keyword evidence="1" id="KW-0812">Transmembrane</keyword>
<sequence length="133" mass="14986">MNKLPPFAHGLFDYLTVIYFFVAPSLFTLTPTVATISYLLGAVHLMLTLFTNFPLGVKKIIPFRVHGFIELIVSVLLMIMPLLMGESVTFYDSLFFILTGVAILLIWILSRYKQKPKPPIETSTENPSETESS</sequence>
<evidence type="ECO:0000313" key="3">
    <source>
        <dbReference type="Proteomes" id="UP000473278"/>
    </source>
</evidence>
<name>A0A6M1SK89_9BACT</name>